<feature type="transmembrane region" description="Helical" evidence="1">
    <location>
        <begin position="85"/>
        <end position="103"/>
    </location>
</feature>
<reference evidence="2 3" key="1">
    <citation type="journal article" date="2019" name="Nat. Med.">
        <title>A library of human gut bacterial isolates paired with longitudinal multiomics data enables mechanistic microbiome research.</title>
        <authorList>
            <person name="Poyet M."/>
            <person name="Groussin M."/>
            <person name="Gibbons S.M."/>
            <person name="Avila-Pacheco J."/>
            <person name="Jiang X."/>
            <person name="Kearney S.M."/>
            <person name="Perrotta A.R."/>
            <person name="Berdy B."/>
            <person name="Zhao S."/>
            <person name="Lieberman T.D."/>
            <person name="Swanson P.K."/>
            <person name="Smith M."/>
            <person name="Roesemann S."/>
            <person name="Alexander J.E."/>
            <person name="Rich S.A."/>
            <person name="Livny J."/>
            <person name="Vlamakis H."/>
            <person name="Clish C."/>
            <person name="Bullock K."/>
            <person name="Deik A."/>
            <person name="Scott J."/>
            <person name="Pierce K.A."/>
            <person name="Xavier R.J."/>
            <person name="Alm E.J."/>
        </authorList>
    </citation>
    <scope>NUCLEOTIDE SEQUENCE [LARGE SCALE GENOMIC DNA]</scope>
    <source>
        <strain evidence="2 3">BIOML-A1</strain>
    </source>
</reference>
<dbReference type="AlphaFoldDB" id="A0A844KEI1"/>
<comment type="caution">
    <text evidence="2">The sequence shown here is derived from an EMBL/GenBank/DDBJ whole genome shotgun (WGS) entry which is preliminary data.</text>
</comment>
<name>A0A844KEI1_9FIRM</name>
<protein>
    <submittedName>
        <fullName evidence="2">Uncharacterized protein</fullName>
    </submittedName>
</protein>
<keyword evidence="3" id="KW-1185">Reference proteome</keyword>
<dbReference type="RefSeq" id="WP_155203912.1">
    <property type="nucleotide sequence ID" value="NZ_WNAF01000002.1"/>
</dbReference>
<evidence type="ECO:0000313" key="3">
    <source>
        <dbReference type="Proteomes" id="UP000448177"/>
    </source>
</evidence>
<evidence type="ECO:0000313" key="2">
    <source>
        <dbReference type="EMBL" id="MTR76210.1"/>
    </source>
</evidence>
<organism evidence="2 3">
    <name type="scientific">Mediterraneibacter faecis</name>
    <dbReference type="NCBI Taxonomy" id="592978"/>
    <lineage>
        <taxon>Bacteria</taxon>
        <taxon>Bacillati</taxon>
        <taxon>Bacillota</taxon>
        <taxon>Clostridia</taxon>
        <taxon>Lachnospirales</taxon>
        <taxon>Lachnospiraceae</taxon>
        <taxon>Mediterraneibacter</taxon>
    </lineage>
</organism>
<sequence>MASTNFLSKESFKLLKHFSKVTSIAPPESNTLPEDCLDQLVSSAFVTRSVSTIDVDTMTSEFSYAITEDGKGYLRYLKNESRKKWIPYTITTVISVLALMKSYGHGIDDIILWCMQRLMR</sequence>
<gene>
    <name evidence="2" type="ORF">GMD21_05870</name>
</gene>
<keyword evidence="1" id="KW-1133">Transmembrane helix</keyword>
<dbReference type="Proteomes" id="UP000448177">
    <property type="component" value="Unassembled WGS sequence"/>
</dbReference>
<proteinExistence type="predicted"/>
<keyword evidence="1" id="KW-0472">Membrane</keyword>
<dbReference type="EMBL" id="WNAF01000002">
    <property type="protein sequence ID" value="MTR76210.1"/>
    <property type="molecule type" value="Genomic_DNA"/>
</dbReference>
<keyword evidence="1" id="KW-0812">Transmembrane</keyword>
<evidence type="ECO:0000256" key="1">
    <source>
        <dbReference type="SAM" id="Phobius"/>
    </source>
</evidence>
<accession>A0A844KEI1</accession>